<evidence type="ECO:0000256" key="2">
    <source>
        <dbReference type="ARBA" id="ARBA00012202"/>
    </source>
</evidence>
<keyword evidence="4" id="KW-0456">Lyase</keyword>
<dbReference type="AlphaFoldDB" id="A0A0D6LLS7"/>
<dbReference type="SUPFAM" id="SSF56112">
    <property type="entry name" value="Protein kinase-like (PK-like)"/>
    <property type="match status" value="1"/>
</dbReference>
<comment type="catalytic activity">
    <reaction evidence="1">
        <text>GTP = 3',5'-cyclic GMP + diphosphate</text>
        <dbReference type="Rhea" id="RHEA:13665"/>
        <dbReference type="ChEBI" id="CHEBI:33019"/>
        <dbReference type="ChEBI" id="CHEBI:37565"/>
        <dbReference type="ChEBI" id="CHEBI:57746"/>
        <dbReference type="EC" id="4.6.1.2"/>
    </reaction>
</comment>
<evidence type="ECO:0000256" key="1">
    <source>
        <dbReference type="ARBA" id="ARBA00001436"/>
    </source>
</evidence>
<dbReference type="EMBL" id="KE125415">
    <property type="protein sequence ID" value="EPB68567.1"/>
    <property type="molecule type" value="Genomic_DNA"/>
</dbReference>
<evidence type="ECO:0000313" key="7">
    <source>
        <dbReference type="EMBL" id="EPB68567.1"/>
    </source>
</evidence>
<dbReference type="PROSITE" id="PS50011">
    <property type="entry name" value="PROTEIN_KINASE_DOM"/>
    <property type="match status" value="1"/>
</dbReference>
<keyword evidence="5" id="KW-0141">cGMP biosynthesis</keyword>
<name>A0A0D6LLS7_9BILA</name>
<keyword evidence="3" id="KW-0547">Nucleotide-binding</keyword>
<dbReference type="EC" id="4.6.1.2" evidence="2"/>
<dbReference type="SMART" id="SM00220">
    <property type="entry name" value="S_TKc"/>
    <property type="match status" value="1"/>
</dbReference>
<dbReference type="InterPro" id="IPR001245">
    <property type="entry name" value="Ser-Thr/Tyr_kinase_cat_dom"/>
</dbReference>
<dbReference type="InterPro" id="IPR011009">
    <property type="entry name" value="Kinase-like_dom_sf"/>
</dbReference>
<evidence type="ECO:0000256" key="4">
    <source>
        <dbReference type="ARBA" id="ARBA00023239"/>
    </source>
</evidence>
<protein>
    <recommendedName>
        <fullName evidence="2">guanylate cyclase</fullName>
        <ecNumber evidence="2">4.6.1.2</ecNumber>
    </recommendedName>
</protein>
<evidence type="ECO:0000256" key="3">
    <source>
        <dbReference type="ARBA" id="ARBA00022741"/>
    </source>
</evidence>
<gene>
    <name evidence="7" type="ORF">ANCCEY_12337</name>
</gene>
<dbReference type="GO" id="GO:0004383">
    <property type="term" value="F:guanylate cyclase activity"/>
    <property type="evidence" value="ECO:0007669"/>
    <property type="project" value="UniProtKB-EC"/>
</dbReference>
<evidence type="ECO:0000256" key="5">
    <source>
        <dbReference type="ARBA" id="ARBA00023293"/>
    </source>
</evidence>
<dbReference type="GO" id="GO:0005524">
    <property type="term" value="F:ATP binding"/>
    <property type="evidence" value="ECO:0007669"/>
    <property type="project" value="InterPro"/>
</dbReference>
<sequence>MITKFVISTDSFFVQCIIRDVAEGLNYIHHSFLGYHGRLTSACCLLTDAFQVKISDFGVSEFIRIPASKYKLWSAPEVLDLSAPPNTKAADIFSFAIIAAETICRRPAWLLYDGNMDIEELIIRIKEGGPVPLRPSLQHDILGIPTELITLVRNCWRQSPANRPSMNSICEQLQEMMTTAGHTNLMDHVFAILEEHTLSLEQEVSR</sequence>
<dbReference type="Gene3D" id="1.10.510.10">
    <property type="entry name" value="Transferase(Phosphotransferase) domain 1"/>
    <property type="match status" value="1"/>
</dbReference>
<dbReference type="GO" id="GO:0004016">
    <property type="term" value="F:adenylate cyclase activity"/>
    <property type="evidence" value="ECO:0007669"/>
    <property type="project" value="TreeGrafter"/>
</dbReference>
<keyword evidence="8" id="KW-1185">Reference proteome</keyword>
<dbReference type="GO" id="GO:0001653">
    <property type="term" value="F:peptide receptor activity"/>
    <property type="evidence" value="ECO:0007669"/>
    <property type="project" value="TreeGrafter"/>
</dbReference>
<dbReference type="GO" id="GO:0004672">
    <property type="term" value="F:protein kinase activity"/>
    <property type="evidence" value="ECO:0007669"/>
    <property type="project" value="InterPro"/>
</dbReference>
<dbReference type="GO" id="GO:0007168">
    <property type="term" value="P:receptor guanylyl cyclase signaling pathway"/>
    <property type="evidence" value="ECO:0007669"/>
    <property type="project" value="TreeGrafter"/>
</dbReference>
<proteinExistence type="predicted"/>
<reference evidence="7 8" key="1">
    <citation type="submission" date="2013-05" db="EMBL/GenBank/DDBJ databases">
        <title>Draft genome of the parasitic nematode Anyclostoma ceylanicum.</title>
        <authorList>
            <person name="Mitreva M."/>
        </authorList>
    </citation>
    <scope>NUCLEOTIDE SEQUENCE [LARGE SCALE GENOMIC DNA]</scope>
</reference>
<dbReference type="InterPro" id="IPR000719">
    <property type="entry name" value="Prot_kinase_dom"/>
</dbReference>
<dbReference type="Proteomes" id="UP000054495">
    <property type="component" value="Unassembled WGS sequence"/>
</dbReference>
<feature type="domain" description="Protein kinase" evidence="6">
    <location>
        <begin position="1"/>
        <end position="177"/>
    </location>
</feature>
<evidence type="ECO:0000259" key="6">
    <source>
        <dbReference type="PROSITE" id="PS50011"/>
    </source>
</evidence>
<dbReference type="InterPro" id="IPR050401">
    <property type="entry name" value="Cyclic_nucleotide_synthase"/>
</dbReference>
<dbReference type="Pfam" id="PF07714">
    <property type="entry name" value="PK_Tyr_Ser-Thr"/>
    <property type="match status" value="1"/>
</dbReference>
<accession>A0A0D6LLS7</accession>
<dbReference type="GO" id="GO:0005886">
    <property type="term" value="C:plasma membrane"/>
    <property type="evidence" value="ECO:0007669"/>
    <property type="project" value="TreeGrafter"/>
</dbReference>
<dbReference type="PANTHER" id="PTHR11920">
    <property type="entry name" value="GUANYLYL CYCLASE"/>
    <property type="match status" value="1"/>
</dbReference>
<dbReference type="PANTHER" id="PTHR11920:SF495">
    <property type="entry name" value="RECEPTOR-TYPE GUANYLATE CYCLASE GCY-7"/>
    <property type="match status" value="1"/>
</dbReference>
<evidence type="ECO:0000313" key="8">
    <source>
        <dbReference type="Proteomes" id="UP000054495"/>
    </source>
</evidence>
<organism evidence="7 8">
    <name type="scientific">Ancylostoma ceylanicum</name>
    <dbReference type="NCBI Taxonomy" id="53326"/>
    <lineage>
        <taxon>Eukaryota</taxon>
        <taxon>Metazoa</taxon>
        <taxon>Ecdysozoa</taxon>
        <taxon>Nematoda</taxon>
        <taxon>Chromadorea</taxon>
        <taxon>Rhabditida</taxon>
        <taxon>Rhabditina</taxon>
        <taxon>Rhabditomorpha</taxon>
        <taxon>Strongyloidea</taxon>
        <taxon>Ancylostomatidae</taxon>
        <taxon>Ancylostomatinae</taxon>
        <taxon>Ancylostoma</taxon>
    </lineage>
</organism>